<evidence type="ECO:0000313" key="1">
    <source>
        <dbReference type="EMBL" id="SEE72409.1"/>
    </source>
</evidence>
<gene>
    <name evidence="1" type="ORF">SAMN04490194_3732</name>
</gene>
<proteinExistence type="predicted"/>
<protein>
    <recommendedName>
        <fullName evidence="3">SIR2-like domain-containing protein</fullName>
    </recommendedName>
</protein>
<dbReference type="RefSeq" id="WP_084323744.1">
    <property type="nucleotide sequence ID" value="NZ_FNTY01000002.1"/>
</dbReference>
<name>A0A1H5L5M3_9PSED</name>
<evidence type="ECO:0000313" key="2">
    <source>
        <dbReference type="Proteomes" id="UP000198985"/>
    </source>
</evidence>
<reference evidence="1 2" key="1">
    <citation type="submission" date="2016-10" db="EMBL/GenBank/DDBJ databases">
        <authorList>
            <person name="de Groot N.N."/>
        </authorList>
    </citation>
    <scope>NUCLEOTIDE SEQUENCE [LARGE SCALE GENOMIC DNA]</scope>
    <source>
        <strain evidence="1 2">BS3662</strain>
    </source>
</reference>
<sequence length="479" mass="53791">MDRNLTGLFIGAGASYDVGMPLVWELTAELKNWLTIEKLKSFNIGWRAQGSGHPDEVIDDFISVFSRDDLHYESILGYLEVQARRERSLSSHYHSIYAWLVEIIYYKLYLKHCGGAEFIINRLELYRGVFHLYQKNEPLWIFSLNHDSIIEMIAKKFSIPLFSGLNSSDIRLPRRNSAGEIVGYMNVEAIEKETLDHGAMNFPNPAKKGIYLLKLHGALDLFTFNDGHDLLKLVPDGETPEAVISVLKAANEELVYVEPSAPGGKLKALNEIAYEDSEGVMQFLRRSLLSGAHKFQENASQVLPKTMLNHFKANINFVSKLVCVGYGFGDHHVNEVLKGWLTFSSKRSIEIVSPSISAVPPFLLHLASQVQLINSGATEYFDSVAGIERTQAELISKVITAASRKAGPQRSAQILEEFRKDEDRRAEEMFAQRLALYKNATACDESDIDGLILRAEGENSNAEVDCLNRLLARFTAESQ</sequence>
<accession>A0A1H5L5M3</accession>
<dbReference type="AlphaFoldDB" id="A0A1H5L5M3"/>
<organism evidence="1 2">
    <name type="scientific">Pseudomonas migulae</name>
    <dbReference type="NCBI Taxonomy" id="78543"/>
    <lineage>
        <taxon>Bacteria</taxon>
        <taxon>Pseudomonadati</taxon>
        <taxon>Pseudomonadota</taxon>
        <taxon>Gammaproteobacteria</taxon>
        <taxon>Pseudomonadales</taxon>
        <taxon>Pseudomonadaceae</taxon>
        <taxon>Pseudomonas</taxon>
    </lineage>
</organism>
<evidence type="ECO:0008006" key="3">
    <source>
        <dbReference type="Google" id="ProtNLM"/>
    </source>
</evidence>
<dbReference type="Proteomes" id="UP000198985">
    <property type="component" value="Unassembled WGS sequence"/>
</dbReference>
<dbReference type="EMBL" id="FNTY01000002">
    <property type="protein sequence ID" value="SEE72409.1"/>
    <property type="molecule type" value="Genomic_DNA"/>
</dbReference>